<reference evidence="12 13" key="1">
    <citation type="journal article" date="2016" name="Nat. Commun.">
        <title>Thousands of microbial genomes shed light on interconnected biogeochemical processes in an aquifer system.</title>
        <authorList>
            <person name="Anantharaman K."/>
            <person name="Brown C.T."/>
            <person name="Hug L.A."/>
            <person name="Sharon I."/>
            <person name="Castelle C.J."/>
            <person name="Probst A.J."/>
            <person name="Thomas B.C."/>
            <person name="Singh A."/>
            <person name="Wilkins M.J."/>
            <person name="Karaoz U."/>
            <person name="Brodie E.L."/>
            <person name="Williams K.H."/>
            <person name="Hubbard S.S."/>
            <person name="Banfield J.F."/>
        </authorList>
    </citation>
    <scope>NUCLEOTIDE SEQUENCE [LARGE SCALE GENOMIC DNA]</scope>
</reference>
<accession>A0A1F7RSQ7</accession>
<dbReference type="Gene3D" id="2.40.30.170">
    <property type="match status" value="1"/>
</dbReference>
<dbReference type="GO" id="GO:0015562">
    <property type="term" value="F:efflux transmembrane transporter activity"/>
    <property type="evidence" value="ECO:0007669"/>
    <property type="project" value="TreeGrafter"/>
</dbReference>
<evidence type="ECO:0000259" key="8">
    <source>
        <dbReference type="Pfam" id="PF25876"/>
    </source>
</evidence>
<dbReference type="InterPro" id="IPR058627">
    <property type="entry name" value="MdtA-like_C"/>
</dbReference>
<dbReference type="SUPFAM" id="SSF111369">
    <property type="entry name" value="HlyD-like secretion proteins"/>
    <property type="match status" value="1"/>
</dbReference>
<evidence type="ECO:0000259" key="11">
    <source>
        <dbReference type="Pfam" id="PF25967"/>
    </source>
</evidence>
<evidence type="ECO:0000256" key="7">
    <source>
        <dbReference type="SAM" id="Coils"/>
    </source>
</evidence>
<proteinExistence type="inferred from homology"/>
<evidence type="ECO:0000256" key="4">
    <source>
        <dbReference type="ARBA" id="ARBA00022475"/>
    </source>
</evidence>
<sequence>MELNLYQKRNIISFLQILLIFTLLIALPSCSSKKKEEMKNPPVPVVADTSVLKDIPVQINSIGIVESYSTVSVKSLVPGQLMKVYFKEGDFVKKGELLFKIDPRPFEALLRQAEANLAKEIALAKNARDQMKRYESLIEKGFVSKDDYDRIHSNAEAQDATVEADKALIQNNRLQLEYCSIRSPIDGRTGSLMVYEGNIVKANDDDALVTIEQVNPIKVSFSVPEHFLSDIKKYMGEEKLKLEAIIDKEEKNPEIGVLSFVDNTVDKSTGTILLKGTFENKSRRLWPGQFANVILTLTTEEKAVTVPSPALQSGQAGQYIYVIKPDMTVESRQVKVGRVYKGDTIIKEGLVSGEKIVTDGQLRLIPGSKVIIKPPVVKAQ</sequence>
<feature type="coiled-coil region" evidence="7">
    <location>
        <begin position="110"/>
        <end position="177"/>
    </location>
</feature>
<dbReference type="InterPro" id="IPR058624">
    <property type="entry name" value="MdtA-like_HH"/>
</dbReference>
<dbReference type="Pfam" id="PF25967">
    <property type="entry name" value="RND-MFP_C"/>
    <property type="match status" value="1"/>
</dbReference>
<evidence type="ECO:0000259" key="10">
    <source>
        <dbReference type="Pfam" id="PF25944"/>
    </source>
</evidence>
<dbReference type="Proteomes" id="UP000178797">
    <property type="component" value="Unassembled WGS sequence"/>
</dbReference>
<keyword evidence="5" id="KW-0997">Cell inner membrane</keyword>
<evidence type="ECO:0000256" key="2">
    <source>
        <dbReference type="ARBA" id="ARBA00009477"/>
    </source>
</evidence>
<dbReference type="InterPro" id="IPR006143">
    <property type="entry name" value="RND_pump_MFP"/>
</dbReference>
<keyword evidence="3" id="KW-0813">Transport</keyword>
<dbReference type="Gene3D" id="1.10.287.470">
    <property type="entry name" value="Helix hairpin bin"/>
    <property type="match status" value="1"/>
</dbReference>
<keyword evidence="7" id="KW-0175">Coiled coil</keyword>
<dbReference type="NCBIfam" id="TIGR01730">
    <property type="entry name" value="RND_mfp"/>
    <property type="match status" value="1"/>
</dbReference>
<dbReference type="GO" id="GO:0030313">
    <property type="term" value="C:cell envelope"/>
    <property type="evidence" value="ECO:0007669"/>
    <property type="project" value="UniProtKB-SubCell"/>
</dbReference>
<dbReference type="Pfam" id="PF25944">
    <property type="entry name" value="Beta-barrel_RND"/>
    <property type="match status" value="1"/>
</dbReference>
<dbReference type="GO" id="GO:1990281">
    <property type="term" value="C:efflux pump complex"/>
    <property type="evidence" value="ECO:0007669"/>
    <property type="project" value="TreeGrafter"/>
</dbReference>
<protein>
    <submittedName>
        <fullName evidence="12">Efflux transporter periplasmic adaptor subunit</fullName>
    </submittedName>
</protein>
<dbReference type="AlphaFoldDB" id="A0A1F7RSQ7"/>
<dbReference type="InterPro" id="IPR058625">
    <property type="entry name" value="MdtA-like_BSH"/>
</dbReference>
<evidence type="ECO:0000313" key="13">
    <source>
        <dbReference type="Proteomes" id="UP000178797"/>
    </source>
</evidence>
<gene>
    <name evidence="12" type="ORF">A2W05_02345</name>
</gene>
<dbReference type="FunFam" id="2.40.420.20:FF:000001">
    <property type="entry name" value="Efflux RND transporter periplasmic adaptor subunit"/>
    <property type="match status" value="1"/>
</dbReference>
<comment type="similarity">
    <text evidence="2">Belongs to the membrane fusion protein (MFP) (TC 8.A.1) family.</text>
</comment>
<organism evidence="12 13">
    <name type="scientific">Candidatus Schekmanbacteria bacterium RBG_16_38_10</name>
    <dbReference type="NCBI Taxonomy" id="1817879"/>
    <lineage>
        <taxon>Bacteria</taxon>
        <taxon>Candidatus Schekmaniibacteriota</taxon>
    </lineage>
</organism>
<name>A0A1F7RSQ7_9BACT</name>
<dbReference type="PANTHER" id="PTHR30469:SF36">
    <property type="entry name" value="BLL3903 PROTEIN"/>
    <property type="match status" value="1"/>
</dbReference>
<dbReference type="Pfam" id="PF25876">
    <property type="entry name" value="HH_MFP_RND"/>
    <property type="match status" value="1"/>
</dbReference>
<dbReference type="Gene3D" id="2.40.420.20">
    <property type="match status" value="1"/>
</dbReference>
<feature type="domain" description="Multidrug resistance protein MdtA-like beta-barrel" evidence="10">
    <location>
        <begin position="216"/>
        <end position="298"/>
    </location>
</feature>
<feature type="domain" description="Multidrug resistance protein MdtA-like C-terminal permuted SH3" evidence="11">
    <location>
        <begin position="303"/>
        <end position="360"/>
    </location>
</feature>
<evidence type="ECO:0000256" key="1">
    <source>
        <dbReference type="ARBA" id="ARBA00004236"/>
    </source>
</evidence>
<keyword evidence="6" id="KW-0472">Membrane</keyword>
<dbReference type="Gene3D" id="2.40.50.100">
    <property type="match status" value="1"/>
</dbReference>
<evidence type="ECO:0000313" key="12">
    <source>
        <dbReference type="EMBL" id="OGL43927.1"/>
    </source>
</evidence>
<comment type="caution">
    <text evidence="12">The sequence shown here is derived from an EMBL/GenBank/DDBJ whole genome shotgun (WGS) entry which is preliminary data.</text>
</comment>
<feature type="domain" description="Multidrug resistance protein MdtA-like barrel-sandwich hybrid" evidence="9">
    <location>
        <begin position="70"/>
        <end position="211"/>
    </location>
</feature>
<comment type="subcellular location">
    <subcellularLocation>
        <location evidence="1">Cell membrane</location>
    </subcellularLocation>
</comment>
<dbReference type="PANTHER" id="PTHR30469">
    <property type="entry name" value="MULTIDRUG RESISTANCE PROTEIN MDTA"/>
    <property type="match status" value="1"/>
</dbReference>
<evidence type="ECO:0000256" key="3">
    <source>
        <dbReference type="ARBA" id="ARBA00022448"/>
    </source>
</evidence>
<evidence type="ECO:0000256" key="5">
    <source>
        <dbReference type="ARBA" id="ARBA00022519"/>
    </source>
</evidence>
<evidence type="ECO:0000259" key="9">
    <source>
        <dbReference type="Pfam" id="PF25917"/>
    </source>
</evidence>
<feature type="domain" description="Multidrug resistance protein MdtA-like alpha-helical hairpin" evidence="8">
    <location>
        <begin position="110"/>
        <end position="178"/>
    </location>
</feature>
<dbReference type="EMBL" id="MGDE01000203">
    <property type="protein sequence ID" value="OGL43927.1"/>
    <property type="molecule type" value="Genomic_DNA"/>
</dbReference>
<dbReference type="InterPro" id="IPR058626">
    <property type="entry name" value="MdtA-like_b-barrel"/>
</dbReference>
<evidence type="ECO:0000256" key="6">
    <source>
        <dbReference type="ARBA" id="ARBA00023136"/>
    </source>
</evidence>
<dbReference type="Pfam" id="PF25917">
    <property type="entry name" value="BSH_RND"/>
    <property type="match status" value="1"/>
</dbReference>
<keyword evidence="4" id="KW-1003">Cell membrane</keyword>